<organism evidence="1 2">
    <name type="scientific">Crocosphaera watsonii WH 8502</name>
    <dbReference type="NCBI Taxonomy" id="423474"/>
    <lineage>
        <taxon>Bacteria</taxon>
        <taxon>Bacillati</taxon>
        <taxon>Cyanobacteriota</taxon>
        <taxon>Cyanophyceae</taxon>
        <taxon>Oscillatoriophycideae</taxon>
        <taxon>Chroococcales</taxon>
        <taxon>Aphanothecaceae</taxon>
        <taxon>Crocosphaera</taxon>
    </lineage>
</organism>
<reference evidence="1 2" key="1">
    <citation type="submission" date="2013-01" db="EMBL/GenBank/DDBJ databases">
        <authorList>
            <person name="Bench S."/>
        </authorList>
    </citation>
    <scope>NUCLEOTIDE SEQUENCE [LARGE SCALE GENOMIC DNA]</scope>
    <source>
        <strain evidence="1 2">WH 8502</strain>
    </source>
</reference>
<protein>
    <submittedName>
        <fullName evidence="1">Uncharacterized protein</fullName>
    </submittedName>
</protein>
<reference evidence="1 2" key="2">
    <citation type="submission" date="2013-09" db="EMBL/GenBank/DDBJ databases">
        <title>Whole genome comparison of six Crocosphaera watsonii strains with differing phenotypes.</title>
        <authorList>
            <person name="Bench S.R."/>
            <person name="Heller P."/>
            <person name="Frank I."/>
            <person name="Arciniega M."/>
            <person name="Shilova I.N."/>
            <person name="Zehr J.P."/>
        </authorList>
    </citation>
    <scope>NUCLEOTIDE SEQUENCE [LARGE SCALE GENOMIC DNA]</scope>
    <source>
        <strain evidence="1 2">WH 8502</strain>
    </source>
</reference>
<name>T2IH40_CROWT</name>
<evidence type="ECO:0000313" key="2">
    <source>
        <dbReference type="Proteomes" id="UP000018348"/>
    </source>
</evidence>
<proteinExistence type="predicted"/>
<evidence type="ECO:0000313" key="1">
    <source>
        <dbReference type="EMBL" id="CCQ51530.1"/>
    </source>
</evidence>
<gene>
    <name evidence="1" type="ORF">CWATWH8502_2637</name>
</gene>
<dbReference type="Proteomes" id="UP000018348">
    <property type="component" value="Unassembled WGS sequence"/>
</dbReference>
<dbReference type="AlphaFoldDB" id="T2IH40"/>
<dbReference type="EMBL" id="CAQK01000486">
    <property type="protein sequence ID" value="CCQ51530.1"/>
    <property type="molecule type" value="Genomic_DNA"/>
</dbReference>
<sequence length="37" mass="4336">MIYLYLDSCKRRYLYPTSKFSNYLLNFAVNVGVLVNG</sequence>
<comment type="caution">
    <text evidence="1">The sequence shown here is derived from an EMBL/GenBank/DDBJ whole genome shotgun (WGS) entry which is preliminary data.</text>
</comment>
<accession>T2IH40</accession>